<dbReference type="InterPro" id="IPR001173">
    <property type="entry name" value="Glyco_trans_2-like"/>
</dbReference>
<keyword evidence="2" id="KW-0328">Glycosyltransferase</keyword>
<dbReference type="GO" id="GO:0004582">
    <property type="term" value="F:dolichyl-phosphate beta-D-mannosyltransferase activity"/>
    <property type="evidence" value="ECO:0007669"/>
    <property type="project" value="InterPro"/>
</dbReference>
<dbReference type="Proteomes" id="UP000374630">
    <property type="component" value="Unassembled WGS sequence"/>
</dbReference>
<sequence length="246" mass="27436">MSEGTRTLIVMPTYNEVANLKPTLSGIFAYAPEVEVLVVDDNSPDGTGRLAAFMGQGDHRIHVLHREAKNGLGPAYLAGFQWALERGYDLICEMDMDGSHRPEDFRRMLDVAITNPEVDLVIGSRRVPGGHTVNWPWIRDAISRGGSWYARTMLGLPIHDMTAGFRIYRAPMLARLGLDRVEANGYVFQVDMTRRVAAAGGVIREVPIVFVERVRGNSKMSSRIVVEAMAMVTKWGLERLSRRHAS</sequence>
<dbReference type="OrthoDB" id="9810303at2"/>
<dbReference type="CDD" id="cd06442">
    <property type="entry name" value="DPM1_like"/>
    <property type="match status" value="1"/>
</dbReference>
<reference evidence="7 8" key="1">
    <citation type="journal article" date="2019" name="Syst. Appl. Microbiol.">
        <title>Characterization of Bifidobacterium species in feaces of the Egyptian fruit bat: Description of B. vespertilionis sp. nov. and B. rousetti sp. nov.</title>
        <authorList>
            <person name="Modesto M."/>
            <person name="Satti M."/>
            <person name="Watanabe K."/>
            <person name="Puglisi E."/>
            <person name="Morelli L."/>
            <person name="Huang C.-H."/>
            <person name="Liou J.-S."/>
            <person name="Miyashita M."/>
            <person name="Tamura T."/>
            <person name="Saito S."/>
            <person name="Mori K."/>
            <person name="Huang L."/>
            <person name="Sciavilla P."/>
            <person name="Sandri C."/>
            <person name="Spiezio C."/>
            <person name="Vitali F."/>
            <person name="Cavalieri D."/>
            <person name="Perpetuini G."/>
            <person name="Tofalo R."/>
            <person name="Bonetti A."/>
            <person name="Arita M."/>
            <person name="Mattarelli P."/>
        </authorList>
    </citation>
    <scope>NUCLEOTIDE SEQUENCE [LARGE SCALE GENOMIC DNA]</scope>
    <source>
        <strain evidence="5 8">RST16</strain>
        <strain evidence="6 7">RST8</strain>
    </source>
</reference>
<keyword evidence="8" id="KW-1185">Reference proteome</keyword>
<keyword evidence="3" id="KW-0808">Transferase</keyword>
<dbReference type="PANTHER" id="PTHR43398">
    <property type="entry name" value="DOLICHOL-PHOSPHATE MANNOSYLTRANSFERASE SUBUNIT 1"/>
    <property type="match status" value="1"/>
</dbReference>
<dbReference type="InterPro" id="IPR039528">
    <property type="entry name" value="DPM1-like"/>
</dbReference>
<dbReference type="PANTHER" id="PTHR43398:SF1">
    <property type="entry name" value="DOLICHOL-PHOSPHATE MANNOSYLTRANSFERASE SUBUNIT 1"/>
    <property type="match status" value="1"/>
</dbReference>
<organism evidence="6 7">
    <name type="scientific">Bifidobacterium vespertilionis</name>
    <dbReference type="NCBI Taxonomy" id="2562524"/>
    <lineage>
        <taxon>Bacteria</taxon>
        <taxon>Bacillati</taxon>
        <taxon>Actinomycetota</taxon>
        <taxon>Actinomycetes</taxon>
        <taxon>Bifidobacteriales</taxon>
        <taxon>Bifidobacteriaceae</taxon>
        <taxon>Bifidobacterium</taxon>
    </lineage>
</organism>
<accession>A0A5J5DU31</accession>
<comment type="similarity">
    <text evidence="1">Belongs to the glycosyltransferase 2 family.</text>
</comment>
<dbReference type="FunFam" id="3.90.550.10:FF:000122">
    <property type="entry name" value="Dolichol-phosphate mannosyltransferase subunit 1"/>
    <property type="match status" value="1"/>
</dbReference>
<evidence type="ECO:0000259" key="4">
    <source>
        <dbReference type="Pfam" id="PF00535"/>
    </source>
</evidence>
<protein>
    <submittedName>
        <fullName evidence="6">Polyprenol monophosphomannose synthase</fullName>
    </submittedName>
</protein>
<proteinExistence type="inferred from homology"/>
<dbReference type="GO" id="GO:0009247">
    <property type="term" value="P:glycolipid biosynthetic process"/>
    <property type="evidence" value="ECO:0007669"/>
    <property type="project" value="TreeGrafter"/>
</dbReference>
<dbReference type="Proteomes" id="UP000345527">
    <property type="component" value="Unassembled WGS sequence"/>
</dbReference>
<gene>
    <name evidence="6" type="ORF">EM848_06590</name>
    <name evidence="5" type="ORF">EMO90_08460</name>
</gene>
<dbReference type="EMBL" id="RZNZ01000011">
    <property type="protein sequence ID" value="KAA8819266.1"/>
    <property type="molecule type" value="Genomic_DNA"/>
</dbReference>
<dbReference type="RefSeq" id="WP_150354141.1">
    <property type="nucleotide sequence ID" value="NZ_JAFEJW010000002.1"/>
</dbReference>
<feature type="domain" description="Glycosyltransferase 2-like" evidence="4">
    <location>
        <begin position="9"/>
        <end position="175"/>
    </location>
</feature>
<evidence type="ECO:0000256" key="3">
    <source>
        <dbReference type="ARBA" id="ARBA00022679"/>
    </source>
</evidence>
<evidence type="ECO:0000313" key="7">
    <source>
        <dbReference type="Proteomes" id="UP000345527"/>
    </source>
</evidence>
<evidence type="ECO:0000313" key="5">
    <source>
        <dbReference type="EMBL" id="KAA8819266.1"/>
    </source>
</evidence>
<name>A0A5J5DU31_9BIFI</name>
<dbReference type="SUPFAM" id="SSF53448">
    <property type="entry name" value="Nucleotide-diphospho-sugar transferases"/>
    <property type="match status" value="1"/>
</dbReference>
<evidence type="ECO:0000313" key="6">
    <source>
        <dbReference type="EMBL" id="KAA8823174.1"/>
    </source>
</evidence>
<evidence type="ECO:0000256" key="1">
    <source>
        <dbReference type="ARBA" id="ARBA00006739"/>
    </source>
</evidence>
<dbReference type="Gene3D" id="3.90.550.10">
    <property type="entry name" value="Spore Coat Polysaccharide Biosynthesis Protein SpsA, Chain A"/>
    <property type="match status" value="1"/>
</dbReference>
<dbReference type="AlphaFoldDB" id="A0A5J5DU31"/>
<dbReference type="Pfam" id="PF00535">
    <property type="entry name" value="Glycos_transf_2"/>
    <property type="match status" value="1"/>
</dbReference>
<dbReference type="InterPro" id="IPR029044">
    <property type="entry name" value="Nucleotide-diphossugar_trans"/>
</dbReference>
<evidence type="ECO:0000313" key="8">
    <source>
        <dbReference type="Proteomes" id="UP000374630"/>
    </source>
</evidence>
<comment type="caution">
    <text evidence="6">The sequence shown here is derived from an EMBL/GenBank/DDBJ whole genome shotgun (WGS) entry which is preliminary data.</text>
</comment>
<dbReference type="GO" id="GO:0016020">
    <property type="term" value="C:membrane"/>
    <property type="evidence" value="ECO:0007669"/>
    <property type="project" value="GOC"/>
</dbReference>
<evidence type="ECO:0000256" key="2">
    <source>
        <dbReference type="ARBA" id="ARBA00022676"/>
    </source>
</evidence>
<dbReference type="EMBL" id="RZOA01000011">
    <property type="protein sequence ID" value="KAA8823174.1"/>
    <property type="molecule type" value="Genomic_DNA"/>
</dbReference>